<evidence type="ECO:0000256" key="1">
    <source>
        <dbReference type="ARBA" id="ARBA00023015"/>
    </source>
</evidence>
<keyword evidence="7" id="KW-1185">Reference proteome</keyword>
<evidence type="ECO:0000313" key="8">
    <source>
        <dbReference type="Proteomes" id="UP000246114"/>
    </source>
</evidence>
<dbReference type="InterPro" id="IPR020449">
    <property type="entry name" value="Tscrpt_reg_AraC-type_HTH"/>
</dbReference>
<dbReference type="GO" id="GO:0003700">
    <property type="term" value="F:DNA-binding transcription factor activity"/>
    <property type="evidence" value="ECO:0007669"/>
    <property type="project" value="InterPro"/>
</dbReference>
<evidence type="ECO:0000259" key="4">
    <source>
        <dbReference type="PROSITE" id="PS01124"/>
    </source>
</evidence>
<dbReference type="Gene3D" id="1.10.10.60">
    <property type="entry name" value="Homeodomain-like"/>
    <property type="match status" value="2"/>
</dbReference>
<dbReference type="RefSeq" id="WP_027639971.1">
    <property type="nucleotide sequence ID" value="NZ_CABMJC010000001.1"/>
</dbReference>
<evidence type="ECO:0000313" key="5">
    <source>
        <dbReference type="EMBL" id="PWL54606.1"/>
    </source>
</evidence>
<organism evidence="6 7">
    <name type="scientific">Clostridium cadaveris</name>
    <dbReference type="NCBI Taxonomy" id="1529"/>
    <lineage>
        <taxon>Bacteria</taxon>
        <taxon>Bacillati</taxon>
        <taxon>Bacillota</taxon>
        <taxon>Clostridia</taxon>
        <taxon>Eubacteriales</taxon>
        <taxon>Clostridiaceae</taxon>
        <taxon>Clostridium</taxon>
    </lineage>
</organism>
<dbReference type="Proteomes" id="UP000246114">
    <property type="component" value="Unassembled WGS sequence"/>
</dbReference>
<dbReference type="GeneID" id="90545052"/>
<keyword evidence="3" id="KW-0804">Transcription</keyword>
<dbReference type="PRINTS" id="PR00032">
    <property type="entry name" value="HTHARAC"/>
</dbReference>
<sequence>MNATQREKNIYGSDVEIIYRDFDCTIYRLSDETGNIEMKSYTVFPGIELIYNDVHKQECLLENSKPENIFEINHCREGRIECEFKDEFCYLTPGDLSIAYKSNMEHGSYFPLGHYQGISIIIDMEKVPQCFSCFLDDVNVSPSILIKKFCQDNKGFIARSEPSIEHIFSELYFVPDRIKKGYFKVKILELFLFLSNMEVNTKENEKQCVSKSQVSLAKNICKYLTEHMESHVTLDQLSEIFHISGTQIKNSFKAVYGVSMYSYIRTQKMQSAALLLKKNNCKVIEIAGRFGYDNGSKFAKAFKDIMGVTPNEYRMSK</sequence>
<evidence type="ECO:0000313" key="7">
    <source>
        <dbReference type="Proteomes" id="UP000182135"/>
    </source>
</evidence>
<dbReference type="PROSITE" id="PS01124">
    <property type="entry name" value="HTH_ARAC_FAMILY_2"/>
    <property type="match status" value="1"/>
</dbReference>
<dbReference type="EMBL" id="QAMZ01000019">
    <property type="protein sequence ID" value="PWL54606.1"/>
    <property type="molecule type" value="Genomic_DNA"/>
</dbReference>
<proteinExistence type="predicted"/>
<evidence type="ECO:0000256" key="3">
    <source>
        <dbReference type="ARBA" id="ARBA00023163"/>
    </source>
</evidence>
<dbReference type="PANTHER" id="PTHR47893">
    <property type="entry name" value="REGULATORY PROTEIN PCHR"/>
    <property type="match status" value="1"/>
</dbReference>
<dbReference type="InterPro" id="IPR009057">
    <property type="entry name" value="Homeodomain-like_sf"/>
</dbReference>
<dbReference type="GO" id="GO:0043565">
    <property type="term" value="F:sequence-specific DNA binding"/>
    <property type="evidence" value="ECO:0007669"/>
    <property type="project" value="InterPro"/>
</dbReference>
<reference evidence="5 8" key="2">
    <citation type="submission" date="2018-03" db="EMBL/GenBank/DDBJ databases">
        <title>The uncultured portion of the human microbiome is neutrally assembled.</title>
        <authorList>
            <person name="Jeraldo P."/>
            <person name="Boardman L."/>
            <person name="White B.A."/>
            <person name="Nelson H."/>
            <person name="Goldenfeld N."/>
            <person name="Chia N."/>
        </authorList>
    </citation>
    <scope>NUCLEOTIDE SEQUENCE [LARGE SCALE GENOMIC DNA]</scope>
    <source>
        <strain evidence="5">CIM:MAG 903</strain>
    </source>
</reference>
<dbReference type="InterPro" id="IPR053142">
    <property type="entry name" value="PchR_regulatory_protein"/>
</dbReference>
<dbReference type="SMART" id="SM00342">
    <property type="entry name" value="HTH_ARAC"/>
    <property type="match status" value="1"/>
</dbReference>
<evidence type="ECO:0000313" key="6">
    <source>
        <dbReference type="EMBL" id="SFF85035.1"/>
    </source>
</evidence>
<dbReference type="eggNOG" id="COG2207">
    <property type="taxonomic scope" value="Bacteria"/>
</dbReference>
<dbReference type="EMBL" id="FOOE01000012">
    <property type="protein sequence ID" value="SFF85035.1"/>
    <property type="molecule type" value="Genomic_DNA"/>
</dbReference>
<dbReference type="OrthoDB" id="9772607at2"/>
<dbReference type="STRING" id="1529.SAMN04487885_11292"/>
<gene>
    <name evidence="5" type="ORF">DBY38_03665</name>
    <name evidence="6" type="ORF">SAMN04487885_11292</name>
</gene>
<name>A0A1I2M0I6_9CLOT</name>
<feature type="domain" description="HTH araC/xylS-type" evidence="4">
    <location>
        <begin position="218"/>
        <end position="316"/>
    </location>
</feature>
<keyword evidence="2" id="KW-0238">DNA-binding</keyword>
<dbReference type="InterPro" id="IPR018060">
    <property type="entry name" value="HTH_AraC"/>
</dbReference>
<dbReference type="Pfam" id="PF12833">
    <property type="entry name" value="HTH_18"/>
    <property type="match status" value="1"/>
</dbReference>
<protein>
    <submittedName>
        <fullName evidence="5">AraC family transcriptional regulator</fullName>
    </submittedName>
    <submittedName>
        <fullName evidence="6">Transcriptional regulator, AraC family</fullName>
    </submittedName>
</protein>
<evidence type="ECO:0000256" key="2">
    <source>
        <dbReference type="ARBA" id="ARBA00023125"/>
    </source>
</evidence>
<dbReference type="SUPFAM" id="SSF46689">
    <property type="entry name" value="Homeodomain-like"/>
    <property type="match status" value="2"/>
</dbReference>
<keyword evidence="1" id="KW-0805">Transcription regulation</keyword>
<dbReference type="Proteomes" id="UP000182135">
    <property type="component" value="Unassembled WGS sequence"/>
</dbReference>
<dbReference type="AlphaFoldDB" id="A0A1I2M0I6"/>
<dbReference type="PANTHER" id="PTHR47893:SF1">
    <property type="entry name" value="REGULATORY PROTEIN PCHR"/>
    <property type="match status" value="1"/>
</dbReference>
<reference evidence="6 7" key="1">
    <citation type="submission" date="2016-10" db="EMBL/GenBank/DDBJ databases">
        <authorList>
            <person name="de Groot N.N."/>
        </authorList>
    </citation>
    <scope>NUCLEOTIDE SEQUENCE [LARGE SCALE GENOMIC DNA]</scope>
    <source>
        <strain evidence="6 7">NLAE-zl-G419</strain>
    </source>
</reference>
<accession>A0A1I2M0I6</accession>